<dbReference type="InterPro" id="IPR010130">
    <property type="entry name" value="T1SS_OMP_TolC"/>
</dbReference>
<dbReference type="GO" id="GO:1990281">
    <property type="term" value="C:efflux pump complex"/>
    <property type="evidence" value="ECO:0007669"/>
    <property type="project" value="TreeGrafter"/>
</dbReference>
<evidence type="ECO:0000256" key="5">
    <source>
        <dbReference type="ARBA" id="ARBA00022692"/>
    </source>
</evidence>
<proteinExistence type="inferred from homology"/>
<dbReference type="GO" id="GO:0015288">
    <property type="term" value="F:porin activity"/>
    <property type="evidence" value="ECO:0007669"/>
    <property type="project" value="TreeGrafter"/>
</dbReference>
<feature type="non-terminal residue" evidence="8">
    <location>
        <position position="476"/>
    </location>
</feature>
<evidence type="ECO:0000256" key="2">
    <source>
        <dbReference type="ARBA" id="ARBA00007613"/>
    </source>
</evidence>
<sequence>MFVQKIRVNARSGVSENFVIGPGYRGGAVQGCNFDRGGYVAPAFSRKASVLLAGTFLSLLSLSGASAQSLSVSVETAISSRPVVEAARSRHQAAVERIDAERSGFLPQVDVSAGTGYEVSNNSSTGTVPGHGSEDLTRYDASVSVSQLLFDNGGTRARTDAARFSAEAEEHGILSAEERVAVDVTRVYLSVVLSERILQRANENLASLQRIARLVDAQVSAGKARQADSVQARARVAAAREEIARRQRDLAERRGQFTEIVGRAPGSLSQPRLGAGALPKTVDQALGLAQNVNPFLRSAVSRERAAEARAKAADEPFLPRVTFDLVGNVGENAGGVRGVDNSASAQVRLRFPLYTGGRDTAERRRAVELAGVAQYERGEVAREVREAIRRSFARLQGDRLRVPPLVEQAEDNRKVVSAYLAQFELGRRSLFDLLDAQSDLFRAQVSLEEVRIVALQDEYELLATIGTLVESLQIAS</sequence>
<keyword evidence="5" id="KW-0812">Transmembrane</keyword>
<dbReference type="AlphaFoldDB" id="A0A7X3LYM4"/>
<dbReference type="InterPro" id="IPR003423">
    <property type="entry name" value="OMP_efflux"/>
</dbReference>
<keyword evidence="4" id="KW-1134">Transmembrane beta strand</keyword>
<evidence type="ECO:0000313" key="9">
    <source>
        <dbReference type="Proteomes" id="UP000433101"/>
    </source>
</evidence>
<dbReference type="Gene3D" id="1.20.1600.10">
    <property type="entry name" value="Outer membrane efflux proteins (OEP)"/>
    <property type="match status" value="1"/>
</dbReference>
<dbReference type="PANTHER" id="PTHR30026:SF22">
    <property type="entry name" value="OUTER MEMBRANE EFFLUX PROTEIN"/>
    <property type="match status" value="1"/>
</dbReference>
<accession>A0A7X3LYM4</accession>
<dbReference type="PANTHER" id="PTHR30026">
    <property type="entry name" value="OUTER MEMBRANE PROTEIN TOLC"/>
    <property type="match status" value="1"/>
</dbReference>
<dbReference type="SUPFAM" id="SSF56954">
    <property type="entry name" value="Outer membrane efflux proteins (OEP)"/>
    <property type="match status" value="1"/>
</dbReference>
<evidence type="ECO:0000256" key="1">
    <source>
        <dbReference type="ARBA" id="ARBA00004442"/>
    </source>
</evidence>
<reference evidence="8 9" key="1">
    <citation type="submission" date="2019-12" db="EMBL/GenBank/DDBJ databases">
        <authorList>
            <person name="Li M."/>
        </authorList>
    </citation>
    <scope>NUCLEOTIDE SEQUENCE [LARGE SCALE GENOMIC DNA]</scope>
    <source>
        <strain evidence="8 9">GBMRC 2046</strain>
    </source>
</reference>
<keyword evidence="7" id="KW-0998">Cell outer membrane</keyword>
<dbReference type="GO" id="GO:0015562">
    <property type="term" value="F:efflux transmembrane transporter activity"/>
    <property type="evidence" value="ECO:0007669"/>
    <property type="project" value="InterPro"/>
</dbReference>
<name>A0A7X3LYM4_9HYPH</name>
<dbReference type="GO" id="GO:0009279">
    <property type="term" value="C:cell outer membrane"/>
    <property type="evidence" value="ECO:0007669"/>
    <property type="project" value="UniProtKB-SubCell"/>
</dbReference>
<dbReference type="EMBL" id="WUMV01000017">
    <property type="protein sequence ID" value="MXN67512.1"/>
    <property type="molecule type" value="Genomic_DNA"/>
</dbReference>
<comment type="similarity">
    <text evidence="2">Belongs to the outer membrane factor (OMF) (TC 1.B.17) family.</text>
</comment>
<evidence type="ECO:0000313" key="8">
    <source>
        <dbReference type="EMBL" id="MXN67512.1"/>
    </source>
</evidence>
<gene>
    <name evidence="8" type="ORF">GR183_21620</name>
</gene>
<protein>
    <submittedName>
        <fullName evidence="8">TolC family outer membrane protein</fullName>
    </submittedName>
</protein>
<dbReference type="Pfam" id="PF02321">
    <property type="entry name" value="OEP"/>
    <property type="match status" value="2"/>
</dbReference>
<evidence type="ECO:0000256" key="6">
    <source>
        <dbReference type="ARBA" id="ARBA00023136"/>
    </source>
</evidence>
<keyword evidence="3" id="KW-0813">Transport</keyword>
<keyword evidence="6" id="KW-0472">Membrane</keyword>
<comment type="subcellular location">
    <subcellularLocation>
        <location evidence="1">Cell outer membrane</location>
    </subcellularLocation>
</comment>
<evidence type="ECO:0000256" key="7">
    <source>
        <dbReference type="ARBA" id="ARBA00023237"/>
    </source>
</evidence>
<dbReference type="Proteomes" id="UP000433101">
    <property type="component" value="Unassembled WGS sequence"/>
</dbReference>
<organism evidence="8 9">
    <name type="scientific">Stappia sediminis</name>
    <dbReference type="NCBI Taxonomy" id="2692190"/>
    <lineage>
        <taxon>Bacteria</taxon>
        <taxon>Pseudomonadati</taxon>
        <taxon>Pseudomonadota</taxon>
        <taxon>Alphaproteobacteria</taxon>
        <taxon>Hyphomicrobiales</taxon>
        <taxon>Stappiaceae</taxon>
        <taxon>Stappia</taxon>
    </lineage>
</organism>
<evidence type="ECO:0000256" key="3">
    <source>
        <dbReference type="ARBA" id="ARBA00022448"/>
    </source>
</evidence>
<dbReference type="InterPro" id="IPR051906">
    <property type="entry name" value="TolC-like"/>
</dbReference>
<keyword evidence="9" id="KW-1185">Reference proteome</keyword>
<comment type="caution">
    <text evidence="8">The sequence shown here is derived from an EMBL/GenBank/DDBJ whole genome shotgun (WGS) entry which is preliminary data.</text>
</comment>
<evidence type="ECO:0000256" key="4">
    <source>
        <dbReference type="ARBA" id="ARBA00022452"/>
    </source>
</evidence>
<dbReference type="NCBIfam" id="TIGR01844">
    <property type="entry name" value="type_I_sec_TolC"/>
    <property type="match status" value="1"/>
</dbReference>